<evidence type="ECO:0000313" key="2">
    <source>
        <dbReference type="Proteomes" id="UP001595803"/>
    </source>
</evidence>
<protein>
    <submittedName>
        <fullName evidence="1">Metabolite traffic protein EboE</fullName>
    </submittedName>
</protein>
<dbReference type="EMBL" id="JBHRZG010000012">
    <property type="protein sequence ID" value="MFC3833579.1"/>
    <property type="molecule type" value="Genomic_DNA"/>
</dbReference>
<accession>A0ABV7Z987</accession>
<name>A0ABV7Z987_9DEIO</name>
<dbReference type="Proteomes" id="UP001595803">
    <property type="component" value="Unassembled WGS sequence"/>
</dbReference>
<dbReference type="SUPFAM" id="SSF51658">
    <property type="entry name" value="Xylose isomerase-like"/>
    <property type="match status" value="1"/>
</dbReference>
<organism evidence="1 2">
    <name type="scientific">Deinococcus rufus</name>
    <dbReference type="NCBI Taxonomy" id="2136097"/>
    <lineage>
        <taxon>Bacteria</taxon>
        <taxon>Thermotogati</taxon>
        <taxon>Deinococcota</taxon>
        <taxon>Deinococci</taxon>
        <taxon>Deinococcales</taxon>
        <taxon>Deinococcaceae</taxon>
        <taxon>Deinococcus</taxon>
    </lineage>
</organism>
<proteinExistence type="predicted"/>
<dbReference type="Gene3D" id="3.20.20.150">
    <property type="entry name" value="Divalent-metal-dependent TIM barrel enzymes"/>
    <property type="match status" value="1"/>
</dbReference>
<sequence>MRVDEQGTQLTYCTNIHPAEGLAGVLRSLDEYTVPLKARLSPDAPFGVGLRLSGRESVEVLQGTALADLRTFLDDRGLYVFTMNGFPYGPFHGQAVKAQVHAPDWRHPERVAYTLRLTEILAALLPDGSEGSISTSPLSYAAWVDAADPQVWQELTQNVVEVVAALVRLRQERGIVIHLDMEPEPDGLLQCSADLAAFYTEHLLTHGAEELAARLGTGLDMARAHLRDHFQVCFDVCHVAVMYDEPAAALALYRDAGLRVGKVQISSALRLVLPDDAAGRDALGTALAPFAEGTYLHQVIARTRRGTLLQYPDLPPALADLHNPDVQEWRVHFHVPVFLDRAGVFGSTQDAIPATLDALRSELAAHHLEVETYTWDVLPGELRLPMVESIARELEWVQDVL</sequence>
<dbReference type="InterPro" id="IPR036237">
    <property type="entry name" value="Xyl_isomerase-like_sf"/>
</dbReference>
<evidence type="ECO:0000313" key="1">
    <source>
        <dbReference type="EMBL" id="MFC3833579.1"/>
    </source>
</evidence>
<reference evidence="2" key="1">
    <citation type="journal article" date="2019" name="Int. J. Syst. Evol. Microbiol.">
        <title>The Global Catalogue of Microorganisms (GCM) 10K type strain sequencing project: providing services to taxonomists for standard genome sequencing and annotation.</title>
        <authorList>
            <consortium name="The Broad Institute Genomics Platform"/>
            <consortium name="The Broad Institute Genome Sequencing Center for Infectious Disease"/>
            <person name="Wu L."/>
            <person name="Ma J."/>
        </authorList>
    </citation>
    <scope>NUCLEOTIDE SEQUENCE [LARGE SCALE GENOMIC DNA]</scope>
    <source>
        <strain evidence="2">CCTCC AB 2017081</strain>
    </source>
</reference>
<gene>
    <name evidence="1" type="primary">eboE</name>
    <name evidence="1" type="ORF">ACFOSB_11985</name>
</gene>
<dbReference type="RefSeq" id="WP_322474968.1">
    <property type="nucleotide sequence ID" value="NZ_JBHRZG010000012.1"/>
</dbReference>
<dbReference type="NCBIfam" id="NF035939">
    <property type="entry name" value="TIM_EboE"/>
    <property type="match status" value="1"/>
</dbReference>
<comment type="caution">
    <text evidence="1">The sequence shown here is derived from an EMBL/GenBank/DDBJ whole genome shotgun (WGS) entry which is preliminary data.</text>
</comment>
<keyword evidence="2" id="KW-1185">Reference proteome</keyword>